<protein>
    <submittedName>
        <fullName evidence="2">Uncharacterized protein</fullName>
    </submittedName>
</protein>
<dbReference type="AlphaFoldDB" id="A0AAJ5V245"/>
<reference evidence="2" key="1">
    <citation type="submission" date="2023-02" db="EMBL/GenBank/DDBJ databases">
        <title>tmexCD-toprJ-like cluster.</title>
        <authorList>
            <person name="Gao X."/>
            <person name="Wang C."/>
            <person name="Liu J."/>
        </authorList>
    </citation>
    <scope>NUCLEOTIDE SEQUENCE</scope>
    <source>
        <strain evidence="2">GDW21C697WI</strain>
        <plasmid evidence="2">pHNGDW697-2</plasmid>
    </source>
</reference>
<dbReference type="Proteomes" id="UP001217631">
    <property type="component" value="Plasmid pHNGDW697-2"/>
</dbReference>
<proteinExistence type="predicted"/>
<accession>A0AAJ5V245</accession>
<sequence length="246" mass="28158">MNLKKYKRLCVVVFLPLLIIGVLGSLLFWPYPKSAVYYCEARNEEYCRNGGELGSHISEIIKSQQPSWFPITISTENSLDPIYVFFGSFRTVHSAEVIKTVTYVGHSQAATDFMNGLIGRTVSIFLGPPEGGKSVVTERNALLYCNDLTFELVSGTYTSRCWGDGWGGPITFSVEDASQDRNMLDQLKVEIDRKIKDMRIYHIIYMIVVYPIFFYGFLLLSLLYWLGIQAVRYIRNADRDQNQLIR</sequence>
<keyword evidence="1" id="KW-0472">Membrane</keyword>
<dbReference type="EMBL" id="CP118679">
    <property type="protein sequence ID" value="WEA23718.1"/>
    <property type="molecule type" value="Genomic_DNA"/>
</dbReference>
<evidence type="ECO:0000256" key="1">
    <source>
        <dbReference type="SAM" id="Phobius"/>
    </source>
</evidence>
<name>A0AAJ5V245_9PSED</name>
<keyword evidence="1" id="KW-1133">Transmembrane helix</keyword>
<evidence type="ECO:0000313" key="2">
    <source>
        <dbReference type="EMBL" id="WEA23718.1"/>
    </source>
</evidence>
<organism evidence="2 3">
    <name type="scientific">Pseudomonas juntendi</name>
    <dbReference type="NCBI Taxonomy" id="2666183"/>
    <lineage>
        <taxon>Bacteria</taxon>
        <taxon>Pseudomonadati</taxon>
        <taxon>Pseudomonadota</taxon>
        <taxon>Gammaproteobacteria</taxon>
        <taxon>Pseudomonadales</taxon>
        <taxon>Pseudomonadaceae</taxon>
        <taxon>Pseudomonas</taxon>
    </lineage>
</organism>
<keyword evidence="1" id="KW-0812">Transmembrane</keyword>
<gene>
    <name evidence="2" type="ORF">PWA60_28670</name>
</gene>
<keyword evidence="2" id="KW-0614">Plasmid</keyword>
<evidence type="ECO:0000313" key="3">
    <source>
        <dbReference type="Proteomes" id="UP001217631"/>
    </source>
</evidence>
<dbReference type="RefSeq" id="WP_275000432.1">
    <property type="nucleotide sequence ID" value="NZ_CP118679.1"/>
</dbReference>
<feature type="transmembrane region" description="Helical" evidence="1">
    <location>
        <begin position="203"/>
        <end position="226"/>
    </location>
</feature>
<geneLocation type="plasmid" evidence="2 3">
    <name>pHNGDW697-2</name>
</geneLocation>